<evidence type="ECO:0008006" key="4">
    <source>
        <dbReference type="Google" id="ProtNLM"/>
    </source>
</evidence>
<comment type="caution">
    <text evidence="2">The sequence shown here is derived from an EMBL/GenBank/DDBJ whole genome shotgun (WGS) entry which is preliminary data.</text>
</comment>
<evidence type="ECO:0000313" key="2">
    <source>
        <dbReference type="EMBL" id="MBP2373624.1"/>
    </source>
</evidence>
<proteinExistence type="predicted"/>
<gene>
    <name evidence="2" type="ORF">JOF46_001536</name>
</gene>
<dbReference type="RefSeq" id="WP_209906788.1">
    <property type="nucleotide sequence ID" value="NZ_BAAAMI010000011.1"/>
</dbReference>
<feature type="transmembrane region" description="Helical" evidence="1">
    <location>
        <begin position="17"/>
        <end position="37"/>
    </location>
</feature>
<reference evidence="2 3" key="1">
    <citation type="submission" date="2021-03" db="EMBL/GenBank/DDBJ databases">
        <title>Sequencing the genomes of 1000 actinobacteria strains.</title>
        <authorList>
            <person name="Klenk H.-P."/>
        </authorList>
    </citation>
    <scope>NUCLEOTIDE SEQUENCE [LARGE SCALE GENOMIC DNA]</scope>
    <source>
        <strain evidence="2 3">DSM 15454</strain>
    </source>
</reference>
<protein>
    <recommendedName>
        <fullName evidence="4">DUF2771 domain-containing protein</fullName>
    </recommendedName>
</protein>
<keyword evidence="1" id="KW-0472">Membrane</keyword>
<keyword evidence="1" id="KW-1133">Transmembrane helix</keyword>
<sequence length="194" mass="20828">MERSIHADAGTFRSSPLTVVSIGVLAVVVAIAGWAGYRMMDPVAGYGQGNLTCHSTAAPGVASGVLTTPWIEVKPGRSIQVRALTLVAPVNYALAGTGIQHDGVQLGAWEYPVGDGDPEMQATWLSRTELPATLEDRPEHSIIMALEPVDVNQESSLDSVRVRYDNQWGIPYSIDVGPRFEAKPNCLLDDEEAD</sequence>
<dbReference type="Proteomes" id="UP000766570">
    <property type="component" value="Unassembled WGS sequence"/>
</dbReference>
<organism evidence="2 3">
    <name type="scientific">Paeniglutamicibacter psychrophenolicus</name>
    <dbReference type="NCBI Taxonomy" id="257454"/>
    <lineage>
        <taxon>Bacteria</taxon>
        <taxon>Bacillati</taxon>
        <taxon>Actinomycetota</taxon>
        <taxon>Actinomycetes</taxon>
        <taxon>Micrococcales</taxon>
        <taxon>Micrococcaceae</taxon>
        <taxon>Paeniglutamicibacter</taxon>
    </lineage>
</organism>
<evidence type="ECO:0000256" key="1">
    <source>
        <dbReference type="SAM" id="Phobius"/>
    </source>
</evidence>
<accession>A0ABS4WBN8</accession>
<name>A0ABS4WBN8_9MICC</name>
<dbReference type="EMBL" id="JAGIOE010000001">
    <property type="protein sequence ID" value="MBP2373624.1"/>
    <property type="molecule type" value="Genomic_DNA"/>
</dbReference>
<keyword evidence="1" id="KW-0812">Transmembrane</keyword>
<keyword evidence="3" id="KW-1185">Reference proteome</keyword>
<evidence type="ECO:0000313" key="3">
    <source>
        <dbReference type="Proteomes" id="UP000766570"/>
    </source>
</evidence>